<comment type="caution">
    <text evidence="2">The sequence shown here is derived from an EMBL/GenBank/DDBJ whole genome shotgun (WGS) entry which is preliminary data.</text>
</comment>
<dbReference type="SMART" id="SM00827">
    <property type="entry name" value="PKS_AT"/>
    <property type="match status" value="1"/>
</dbReference>
<name>A0ABS8WDN9_9GAMM</name>
<dbReference type="InterPro" id="IPR014181">
    <property type="entry name" value="Omega3_polyunsat_FA_synth-like"/>
</dbReference>
<dbReference type="InterPro" id="IPR016035">
    <property type="entry name" value="Acyl_Trfase/lysoPLipase"/>
</dbReference>
<dbReference type="SUPFAM" id="SSF52151">
    <property type="entry name" value="FabD/lysophospholipase-like"/>
    <property type="match status" value="1"/>
</dbReference>
<protein>
    <submittedName>
        <fullName evidence="2">PfaB family protein</fullName>
    </submittedName>
</protein>
<reference evidence="2 3" key="1">
    <citation type="journal article" date="2022" name="Environ. Microbiol. Rep.">
        <title>Eco-phylogenetic analyses reveal divergent evolution of vitamin B12 metabolism in the marine bacterial family 'Psychromonadaceae'.</title>
        <authorList>
            <person name="Jin X."/>
            <person name="Yang Y."/>
            <person name="Cao H."/>
            <person name="Gao B."/>
            <person name="Zhao Z."/>
        </authorList>
    </citation>
    <scope>NUCLEOTIDE SEQUENCE [LARGE SCALE GENOMIC DNA]</scope>
    <source>
        <strain evidence="2 3">MKS20</strain>
    </source>
</reference>
<evidence type="ECO:0000313" key="2">
    <source>
        <dbReference type="EMBL" id="MCE2597157.1"/>
    </source>
</evidence>
<gene>
    <name evidence="2" type="ORF">K6Y31_20495</name>
</gene>
<dbReference type="RefSeq" id="WP_233054898.1">
    <property type="nucleotide sequence ID" value="NZ_JAIMJA010000034.1"/>
</dbReference>
<keyword evidence="3" id="KW-1185">Reference proteome</keyword>
<dbReference type="InterPro" id="IPR014043">
    <property type="entry name" value="Acyl_transferase_dom"/>
</dbReference>
<dbReference type="Proteomes" id="UP001201273">
    <property type="component" value="Unassembled WGS sequence"/>
</dbReference>
<accession>A0ABS8WDN9</accession>
<evidence type="ECO:0000259" key="1">
    <source>
        <dbReference type="SMART" id="SM00827"/>
    </source>
</evidence>
<dbReference type="PANTHER" id="PTHR43074">
    <property type="entry name" value="OMEGA-3 POLYUNSATURATED FATTY ACID SYNTHASE PFAB-RELATED"/>
    <property type="match status" value="1"/>
</dbReference>
<dbReference type="InterPro" id="IPR052568">
    <property type="entry name" value="PKS-FAS_Synthase"/>
</dbReference>
<sequence length="742" mass="81921">MPTRTTTNHGIITHGIATKWGLCGLHCVAVPNSHATRNLVNAHAVDLSDEFVLNLAQLPAGERQQWRPFACSLDGQDSVQRLDNRTELLRYCQQLLARRIDVHSRENIEARSSIIIPMHCDSLPAWLRQRLTADIQVAESNITFGLLLTFIPVPIALKQNITMLARLSQVLPKQTYSATEPSDPLADVWQGQLTNDNELAPCLFNLLQSLKQRQLQQRYWYGKIHQSRQAQLTITDLAPVDHATLVFEQGNKTATPWPLLCAAPSTSEQLIWQVFWPISAQNTAELTATLKHILALPISQRYQLMLADIKAYQQQQAATKTNSPASCLTVLVAPDASVLDNEIHQLLHGLVQGTEAKVIQTPSGSVVRQVKDNQQASFIADSVCFVYPGVGTCYPGQFHDLSRYFPRLYQALDTNGELAELLAARHFLADGQGTDKLTTLAQAGVGSAWLLSHLLQQLNITPAYAFGYSLGEVSMWAGLSLWQSPQVLGERLAKSVAFNSGITGELNAVAQLWQLTPEQEVHWASYSLRLPDGFTQNLVHYDKAWLAINHGDSGILVGDSQQCQQLLNETGVRAIKVGFVTAMHTPAAQYYGDEIAQIFHLPLSEQGQALALQASTRQPAIKLFSSANYQPVKVSSDAISQSIHDCFCQPLDFAHLTQQVYQAGARIFIEVGAGRSCCTHIDKILQHQPHVSLATNGKGQSSSRSLLRLLAQLVSLGLKPELDSLFGHHFSLSLYQQQDQSI</sequence>
<dbReference type="Gene3D" id="3.40.366.10">
    <property type="entry name" value="Malonyl-Coenzyme A Acyl Carrier Protein, domain 2"/>
    <property type="match status" value="2"/>
</dbReference>
<dbReference type="EMBL" id="JAIMJA010000034">
    <property type="protein sequence ID" value="MCE2597157.1"/>
    <property type="molecule type" value="Genomic_DNA"/>
</dbReference>
<feature type="domain" description="Malonyl-CoA:ACP transacylase (MAT)" evidence="1">
    <location>
        <begin position="386"/>
        <end position="700"/>
    </location>
</feature>
<dbReference type="NCBIfam" id="TIGR02816">
    <property type="entry name" value="pfaB_fam"/>
    <property type="match status" value="1"/>
</dbReference>
<proteinExistence type="predicted"/>
<evidence type="ECO:0000313" key="3">
    <source>
        <dbReference type="Proteomes" id="UP001201273"/>
    </source>
</evidence>
<dbReference type="InterPro" id="IPR001227">
    <property type="entry name" value="Ac_transferase_dom_sf"/>
</dbReference>
<dbReference type="PANTHER" id="PTHR43074:SF1">
    <property type="entry name" value="BETA-KETOACYL SYNTHASE FAMILY PROTEIN-RELATED"/>
    <property type="match status" value="1"/>
</dbReference>
<organism evidence="2 3">
    <name type="scientific">Motilimonas cestriensis</name>
    <dbReference type="NCBI Taxonomy" id="2742685"/>
    <lineage>
        <taxon>Bacteria</taxon>
        <taxon>Pseudomonadati</taxon>
        <taxon>Pseudomonadota</taxon>
        <taxon>Gammaproteobacteria</taxon>
        <taxon>Alteromonadales</taxon>
        <taxon>Alteromonadales genera incertae sedis</taxon>
        <taxon>Motilimonas</taxon>
    </lineage>
</organism>